<gene>
    <name evidence="1" type="ORF">EKO24_008020</name>
</gene>
<dbReference type="Proteomes" id="UP000733744">
    <property type="component" value="Unassembled WGS sequence"/>
</dbReference>
<organism evidence="1 2">
    <name type="scientific">Candidatus Methylobacter oryzae</name>
    <dbReference type="NCBI Taxonomy" id="2497749"/>
    <lineage>
        <taxon>Bacteria</taxon>
        <taxon>Pseudomonadati</taxon>
        <taxon>Pseudomonadota</taxon>
        <taxon>Gammaproteobacteria</taxon>
        <taxon>Methylococcales</taxon>
        <taxon>Methylococcaceae</taxon>
        <taxon>Methylobacter</taxon>
    </lineage>
</organism>
<keyword evidence="2" id="KW-1185">Reference proteome</keyword>
<evidence type="ECO:0000313" key="1">
    <source>
        <dbReference type="EMBL" id="TRW97083.1"/>
    </source>
</evidence>
<dbReference type="RefSeq" id="WP_127030252.1">
    <property type="nucleotide sequence ID" value="NZ_RYFG02000076.1"/>
</dbReference>
<dbReference type="EMBL" id="RYFG02000076">
    <property type="protein sequence ID" value="TRW97083.1"/>
    <property type="molecule type" value="Genomic_DNA"/>
</dbReference>
<evidence type="ECO:0000313" key="2">
    <source>
        <dbReference type="Proteomes" id="UP000733744"/>
    </source>
</evidence>
<reference evidence="1 2" key="1">
    <citation type="journal article" date="2019" name="Antonie Van Leeuwenhoek">
        <title>Description of 'Ca. Methylobacter oryzae' KRF1, a novel species from the environmentally important Methylobacter clade 2.</title>
        <authorList>
            <person name="Khatri K."/>
            <person name="Mohite J.A."/>
            <person name="Pandit P.S."/>
            <person name="Bahulikar R."/>
            <person name="Rahalkar M.C."/>
        </authorList>
    </citation>
    <scope>NUCLEOTIDE SEQUENCE [LARGE SCALE GENOMIC DNA]</scope>
    <source>
        <strain evidence="1 2">KRF1</strain>
    </source>
</reference>
<protein>
    <submittedName>
        <fullName evidence="1">Uncharacterized protein</fullName>
    </submittedName>
</protein>
<accession>A0ABY3CBU1</accession>
<sequence length="265" mass="30580">MNQVNLYHIAYSPETLQQVPLGYGILNNLDSEKNDWREYWPIRNFLLKETLDDASYYGFFSPRFQEKTGLTHAQVTEFVQNAGSDIDLVSFSPQPDMGAFFLNIFEQEELFEPGFTDACEAFFKAIGMPLPLSALVMDSRQIIFSNYFVARPAFWREWLRINEQLFAICEGPDSELKQALIHETPYPGAVQRKVFLMERIASVLLTVNPAWKVRAYNTFQCAWSASRLNQFKLEAVLSDALKIAIKEQGFADYHDAFATIRDRLR</sequence>
<comment type="caution">
    <text evidence="1">The sequence shown here is derived from an EMBL/GenBank/DDBJ whole genome shotgun (WGS) entry which is preliminary data.</text>
</comment>
<proteinExistence type="predicted"/>
<name>A0ABY3CBU1_9GAMM</name>